<sequence length="231" mass="26417">MNQSNIVSGNLKHFYAKTRGAANFIMIFALHSLFLSVTAYYIFICKCLESFHREFAYRSHALITKNSQQRLLIIYREVNETTSFADDILSYPAFTTVLNSMIGLFSFAYHFIYHFNFLFLSNYIWLVNHIAGIILYSTFLLVVMLSGAGVNQAARMSMEASEDLLWRFPQDFLKLMNTLRKRSSFATLTLWKIYTIEKSLFISAIGSLVTYGFLLGTMGSIQNIDSNANAT</sequence>
<accession>A0A4Y1ZVY7</accession>
<keyword evidence="1" id="KW-1133">Transmembrane helix</keyword>
<comment type="caution">
    <text evidence="2">The sequence shown here is derived from an EMBL/GenBank/DDBJ whole genome shotgun (WGS) entry which is preliminary data.</text>
</comment>
<keyword evidence="1" id="KW-0472">Membrane</keyword>
<organism evidence="2 3">
    <name type="scientific">Araneus ventricosus</name>
    <name type="common">Orbweaver spider</name>
    <name type="synonym">Epeira ventricosa</name>
    <dbReference type="NCBI Taxonomy" id="182803"/>
    <lineage>
        <taxon>Eukaryota</taxon>
        <taxon>Metazoa</taxon>
        <taxon>Ecdysozoa</taxon>
        <taxon>Arthropoda</taxon>
        <taxon>Chelicerata</taxon>
        <taxon>Arachnida</taxon>
        <taxon>Araneae</taxon>
        <taxon>Araneomorphae</taxon>
        <taxon>Entelegynae</taxon>
        <taxon>Araneoidea</taxon>
        <taxon>Araneidae</taxon>
        <taxon>Araneus</taxon>
    </lineage>
</organism>
<feature type="transmembrane region" description="Helical" evidence="1">
    <location>
        <begin position="91"/>
        <end position="112"/>
    </location>
</feature>
<evidence type="ECO:0000313" key="3">
    <source>
        <dbReference type="Proteomes" id="UP000499080"/>
    </source>
</evidence>
<dbReference type="EMBL" id="BGPR01229120">
    <property type="protein sequence ID" value="GBL68684.1"/>
    <property type="molecule type" value="Genomic_DNA"/>
</dbReference>
<keyword evidence="1" id="KW-0812">Transmembrane</keyword>
<keyword evidence="3" id="KW-1185">Reference proteome</keyword>
<dbReference type="Proteomes" id="UP000499080">
    <property type="component" value="Unassembled WGS sequence"/>
</dbReference>
<evidence type="ECO:0000313" key="2">
    <source>
        <dbReference type="EMBL" id="GBL68684.1"/>
    </source>
</evidence>
<evidence type="ECO:0000256" key="1">
    <source>
        <dbReference type="SAM" id="Phobius"/>
    </source>
</evidence>
<name>A0A4Y1ZVY7_ARAVE</name>
<gene>
    <name evidence="2" type="ORF">AVEN_100145_1</name>
</gene>
<feature type="transmembrane region" description="Helical" evidence="1">
    <location>
        <begin position="20"/>
        <end position="43"/>
    </location>
</feature>
<feature type="transmembrane region" description="Helical" evidence="1">
    <location>
        <begin position="124"/>
        <end position="148"/>
    </location>
</feature>
<evidence type="ECO:0008006" key="4">
    <source>
        <dbReference type="Google" id="ProtNLM"/>
    </source>
</evidence>
<dbReference type="AlphaFoldDB" id="A0A4Y1ZVY7"/>
<feature type="transmembrane region" description="Helical" evidence="1">
    <location>
        <begin position="200"/>
        <end position="221"/>
    </location>
</feature>
<reference evidence="2 3" key="1">
    <citation type="journal article" date="2019" name="Sci. Rep.">
        <title>Orb-weaving spider Araneus ventricosus genome elucidates the spidroin gene catalogue.</title>
        <authorList>
            <person name="Kono N."/>
            <person name="Nakamura H."/>
            <person name="Ohtoshi R."/>
            <person name="Moran D.A.P."/>
            <person name="Shinohara A."/>
            <person name="Yoshida Y."/>
            <person name="Fujiwara M."/>
            <person name="Mori M."/>
            <person name="Tomita M."/>
            <person name="Arakawa K."/>
        </authorList>
    </citation>
    <scope>NUCLEOTIDE SEQUENCE [LARGE SCALE GENOMIC DNA]</scope>
</reference>
<proteinExistence type="predicted"/>
<protein>
    <recommendedName>
        <fullName evidence="4">Gustatory receptor</fullName>
    </recommendedName>
</protein>